<dbReference type="InterPro" id="IPR002687">
    <property type="entry name" value="Nop_dom"/>
</dbReference>
<dbReference type="AlphaFoldDB" id="A0A835HR68"/>
<protein>
    <recommendedName>
        <fullName evidence="1">Nop domain-containing protein</fullName>
    </recommendedName>
</protein>
<dbReference type="GO" id="GO:0005687">
    <property type="term" value="C:U4 snRNP"/>
    <property type="evidence" value="ECO:0007669"/>
    <property type="project" value="TreeGrafter"/>
</dbReference>
<organism evidence="2 3">
    <name type="scientific">Coptis chinensis</name>
    <dbReference type="NCBI Taxonomy" id="261450"/>
    <lineage>
        <taxon>Eukaryota</taxon>
        <taxon>Viridiplantae</taxon>
        <taxon>Streptophyta</taxon>
        <taxon>Embryophyta</taxon>
        <taxon>Tracheophyta</taxon>
        <taxon>Spermatophyta</taxon>
        <taxon>Magnoliopsida</taxon>
        <taxon>Ranunculales</taxon>
        <taxon>Ranunculaceae</taxon>
        <taxon>Coptidoideae</taxon>
        <taxon>Coptis</taxon>
    </lineage>
</organism>
<dbReference type="GO" id="GO:0046540">
    <property type="term" value="C:U4/U6 x U5 tri-snRNP complex"/>
    <property type="evidence" value="ECO:0007669"/>
    <property type="project" value="InterPro"/>
</dbReference>
<dbReference type="PANTHER" id="PTHR13904">
    <property type="entry name" value="PRE-MRNA SPLICING FACTOR PRP31"/>
    <property type="match status" value="1"/>
</dbReference>
<dbReference type="EMBL" id="JADFTS010000006">
    <property type="protein sequence ID" value="KAF9602748.1"/>
    <property type="molecule type" value="Genomic_DNA"/>
</dbReference>
<evidence type="ECO:0000313" key="3">
    <source>
        <dbReference type="Proteomes" id="UP000631114"/>
    </source>
</evidence>
<dbReference type="InterPro" id="IPR027105">
    <property type="entry name" value="Prp31"/>
</dbReference>
<dbReference type="SUPFAM" id="SSF89124">
    <property type="entry name" value="Nop domain"/>
    <property type="match status" value="1"/>
</dbReference>
<keyword evidence="3" id="KW-1185">Reference proteome</keyword>
<dbReference type="Gene3D" id="1.10.287.4070">
    <property type="match status" value="1"/>
</dbReference>
<dbReference type="PROSITE" id="PS51358">
    <property type="entry name" value="NOP"/>
    <property type="match status" value="1"/>
</dbReference>
<dbReference type="InterPro" id="IPR042239">
    <property type="entry name" value="Nop_C"/>
</dbReference>
<name>A0A835HR68_9MAGN</name>
<reference evidence="2 3" key="1">
    <citation type="submission" date="2020-10" db="EMBL/GenBank/DDBJ databases">
        <title>The Coptis chinensis genome and diversification of protoberbering-type alkaloids.</title>
        <authorList>
            <person name="Wang B."/>
            <person name="Shu S."/>
            <person name="Song C."/>
            <person name="Liu Y."/>
        </authorList>
    </citation>
    <scope>NUCLEOTIDE SEQUENCE [LARGE SCALE GENOMIC DNA]</scope>
    <source>
        <strain evidence="2">HL-2020</strain>
        <tissue evidence="2">Leaf</tissue>
    </source>
</reference>
<dbReference type="GO" id="GO:0000244">
    <property type="term" value="P:spliceosomal tri-snRNP complex assembly"/>
    <property type="evidence" value="ECO:0007669"/>
    <property type="project" value="InterPro"/>
</dbReference>
<dbReference type="Proteomes" id="UP000631114">
    <property type="component" value="Unassembled WGS sequence"/>
</dbReference>
<accession>A0A835HR68</accession>
<comment type="caution">
    <text evidence="2">The sequence shown here is derived from an EMBL/GenBank/DDBJ whole genome shotgun (WGS) entry which is preliminary data.</text>
</comment>
<dbReference type="InterPro" id="IPR036070">
    <property type="entry name" value="Nop_dom_sf"/>
</dbReference>
<dbReference type="Gene3D" id="1.10.246.90">
    <property type="entry name" value="Nop domain"/>
    <property type="match status" value="1"/>
</dbReference>
<sequence length="158" mass="17068">MGVFGGIELFKRFRLIHTNIKWLCAFIFLNLEGVIAQVVKKIGNETGLTTLVDLQGLLPSDSIKAVIASTTSGKRLPEENLKKTIDVCDCINSLDLAKNKVLEYVAPNLTVLVGSVVSSKLIGTAGALSALAKMLACKVQFFGAHSQRVGFLQETDIF</sequence>
<dbReference type="Pfam" id="PF01798">
    <property type="entry name" value="Nop"/>
    <property type="match status" value="1"/>
</dbReference>
<gene>
    <name evidence="2" type="ORF">IFM89_030636</name>
</gene>
<evidence type="ECO:0000259" key="1">
    <source>
        <dbReference type="PROSITE" id="PS51358"/>
    </source>
</evidence>
<feature type="domain" description="Nop" evidence="1">
    <location>
        <begin position="105"/>
        <end position="158"/>
    </location>
</feature>
<dbReference type="PANTHER" id="PTHR13904:SF0">
    <property type="entry name" value="U4_U6 SMALL NUCLEAR RIBONUCLEOPROTEIN PRP31"/>
    <property type="match status" value="1"/>
</dbReference>
<dbReference type="GO" id="GO:0071011">
    <property type="term" value="C:precatalytic spliceosome"/>
    <property type="evidence" value="ECO:0007669"/>
    <property type="project" value="TreeGrafter"/>
</dbReference>
<proteinExistence type="predicted"/>
<evidence type="ECO:0000313" key="2">
    <source>
        <dbReference type="EMBL" id="KAF9602748.1"/>
    </source>
</evidence>
<dbReference type="OrthoDB" id="4771285at2759"/>